<feature type="chain" id="PRO_5017544941" evidence="4">
    <location>
        <begin position="18"/>
        <end position="747"/>
    </location>
</feature>
<dbReference type="Gene3D" id="1.20.1050.60">
    <property type="entry name" value="alpha-1,2-mannosidase"/>
    <property type="match status" value="1"/>
</dbReference>
<evidence type="ECO:0000259" key="6">
    <source>
        <dbReference type="Pfam" id="PF17678"/>
    </source>
</evidence>
<dbReference type="PANTHER" id="PTHR12143">
    <property type="entry name" value="PEPTIDE N-GLYCANASE PNGASE -RELATED"/>
    <property type="match status" value="1"/>
</dbReference>
<dbReference type="GO" id="GO:0030246">
    <property type="term" value="F:carbohydrate binding"/>
    <property type="evidence" value="ECO:0007669"/>
    <property type="project" value="InterPro"/>
</dbReference>
<dbReference type="Proteomes" id="UP000256779">
    <property type="component" value="Unassembled WGS sequence"/>
</dbReference>
<dbReference type="PANTHER" id="PTHR12143:SF39">
    <property type="entry name" value="SECRETED PROTEIN"/>
    <property type="match status" value="1"/>
</dbReference>
<dbReference type="FunFam" id="3.30.2080.10:FF:000001">
    <property type="entry name" value="Alpha-1,2-mannosidase subfamily"/>
    <property type="match status" value="1"/>
</dbReference>
<comment type="subunit">
    <text evidence="2">Monomer.</text>
</comment>
<dbReference type="InterPro" id="IPR014718">
    <property type="entry name" value="GH-type_carb-bd"/>
</dbReference>
<name>A0A3D9KXD4_MARFU</name>
<organism evidence="7 8">
    <name type="scientific">Marinoscillum furvescens DSM 4134</name>
    <dbReference type="NCBI Taxonomy" id="1122208"/>
    <lineage>
        <taxon>Bacteria</taxon>
        <taxon>Pseudomonadati</taxon>
        <taxon>Bacteroidota</taxon>
        <taxon>Cytophagia</taxon>
        <taxon>Cytophagales</taxon>
        <taxon>Reichenbachiellaceae</taxon>
        <taxon>Marinoscillum</taxon>
    </lineage>
</organism>
<protein>
    <submittedName>
        <fullName evidence="7">Putative alpha-1,2-mannosidase</fullName>
    </submittedName>
</protein>
<feature type="signal peptide" evidence="4">
    <location>
        <begin position="1"/>
        <end position="17"/>
    </location>
</feature>
<keyword evidence="4" id="KW-0732">Signal</keyword>
<gene>
    <name evidence="7" type="ORF">C7460_12410</name>
</gene>
<dbReference type="OrthoDB" id="9804511at2"/>
<evidence type="ECO:0000256" key="4">
    <source>
        <dbReference type="SAM" id="SignalP"/>
    </source>
</evidence>
<dbReference type="EMBL" id="QREG01000024">
    <property type="protein sequence ID" value="RED93600.1"/>
    <property type="molecule type" value="Genomic_DNA"/>
</dbReference>
<dbReference type="GO" id="GO:0005829">
    <property type="term" value="C:cytosol"/>
    <property type="evidence" value="ECO:0007669"/>
    <property type="project" value="TreeGrafter"/>
</dbReference>
<comment type="cofactor">
    <cofactor evidence="1">
        <name>Ca(2+)</name>
        <dbReference type="ChEBI" id="CHEBI:29108"/>
    </cofactor>
</comment>
<dbReference type="InterPro" id="IPR041371">
    <property type="entry name" value="GH92_N"/>
</dbReference>
<comment type="caution">
    <text evidence="7">The sequence shown here is derived from an EMBL/GenBank/DDBJ whole genome shotgun (WGS) entry which is preliminary data.</text>
</comment>
<dbReference type="NCBIfam" id="TIGR01180">
    <property type="entry name" value="aman2_put"/>
    <property type="match status" value="1"/>
</dbReference>
<evidence type="ECO:0000256" key="1">
    <source>
        <dbReference type="ARBA" id="ARBA00001913"/>
    </source>
</evidence>
<dbReference type="SUPFAM" id="SSF48208">
    <property type="entry name" value="Six-hairpin glycosidases"/>
    <property type="match status" value="1"/>
</dbReference>
<reference evidence="7 8" key="1">
    <citation type="submission" date="2018-07" db="EMBL/GenBank/DDBJ databases">
        <title>Genomic Encyclopedia of Type Strains, Phase IV (KMG-IV): sequencing the most valuable type-strain genomes for metagenomic binning, comparative biology and taxonomic classification.</title>
        <authorList>
            <person name="Goeker M."/>
        </authorList>
    </citation>
    <scope>NUCLEOTIDE SEQUENCE [LARGE SCALE GENOMIC DNA]</scope>
    <source>
        <strain evidence="7 8">DSM 4134</strain>
    </source>
</reference>
<dbReference type="GO" id="GO:0005975">
    <property type="term" value="P:carbohydrate metabolic process"/>
    <property type="evidence" value="ECO:0007669"/>
    <property type="project" value="InterPro"/>
</dbReference>
<proteinExistence type="predicted"/>
<dbReference type="GO" id="GO:0000224">
    <property type="term" value="F:peptide-N4-(N-acetyl-beta-glucosaminyl)asparagine amidase activity"/>
    <property type="evidence" value="ECO:0007669"/>
    <property type="project" value="TreeGrafter"/>
</dbReference>
<dbReference type="GO" id="GO:0006516">
    <property type="term" value="P:glycoprotein catabolic process"/>
    <property type="evidence" value="ECO:0007669"/>
    <property type="project" value="TreeGrafter"/>
</dbReference>
<dbReference type="Gene3D" id="2.70.98.10">
    <property type="match status" value="1"/>
</dbReference>
<evidence type="ECO:0000259" key="5">
    <source>
        <dbReference type="Pfam" id="PF07971"/>
    </source>
</evidence>
<dbReference type="RefSeq" id="WP_115869833.1">
    <property type="nucleotide sequence ID" value="NZ_QREG01000024.1"/>
</dbReference>
<sequence length="747" mass="83366">MNNFFQAVRRTSWGAFAFLIVACSAPQENISSQNQQKVNPFIGTGGHGHTFPGATTPFGMIQLSPDNGTEGWDWCSGYHYSDSLIAGFSHTHLSGTGIGDLCDISLMPYLSADAKKGGRVAFSHSNEAAKPGNYQVKLANGIEVELTASERVGYHRYNFPAGADRALSIDLGFSINWDIATKTNIQKSDANLVTGYRYSHGWSRNQRVYFAAEFSENIQSMEISDGEEWEKIEALETDSLRAIVDFGKGGELLVKVAISSVSEENALANLKADKFEWDFDAVVEAADQSWQTELLTLDVEFGDPNLDTIFYSALYHTMMAPQLFSDTNGQFRGVNKEIYDKPHSRYTVFSLWDTFRAAHPLYTLTQPDQLNDMLLSLLDFYEEHGLLPVWALHGSETNTMTGYHAVPVLADALQKGYLKGQEEKVLEAMLASAQQDIRGTKEYREYGYVPADLDGWSVTKTLEYAYDDWCIAQVAKTLGKDSIADVFEARAQSYRALFDEESLFMRGKLADGSWLTPFDPFYSEHGFEGAYIEGTAWQHSWFVPHDVAGFISLFDSPDQFVNHLDSTFEVTSEMTGENVSADISGLIGQYAHGNEPSHHIAYLYSYAGYPWKTQERVRDIMRTMYHNDVDGYPGNEDCGQMSAWYVFSALGFYPVNPADGNYVLGSPLVDRAVLSLPDEKAFEIIARNNSNENVYVKEVKLNGKLLDRNFITHEEIMSGGTLEFVMDARPNTARGIQASAFPPSQSN</sequence>
<evidence type="ECO:0000313" key="8">
    <source>
        <dbReference type="Proteomes" id="UP000256779"/>
    </source>
</evidence>
<dbReference type="Gene3D" id="1.20.1610.10">
    <property type="entry name" value="alpha-1,2-mannosidases domains"/>
    <property type="match status" value="1"/>
</dbReference>
<dbReference type="InterPro" id="IPR012939">
    <property type="entry name" value="Glyco_hydro_92"/>
</dbReference>
<dbReference type="Pfam" id="PF07971">
    <property type="entry name" value="Glyco_hydro_92"/>
    <property type="match status" value="1"/>
</dbReference>
<dbReference type="InterPro" id="IPR008928">
    <property type="entry name" value="6-hairpin_glycosidase_sf"/>
</dbReference>
<keyword evidence="8" id="KW-1185">Reference proteome</keyword>
<dbReference type="InterPro" id="IPR050883">
    <property type="entry name" value="PNGase"/>
</dbReference>
<accession>A0A3D9KXD4</accession>
<dbReference type="AlphaFoldDB" id="A0A3D9KXD4"/>
<dbReference type="Gene3D" id="3.30.2080.10">
    <property type="entry name" value="GH92 mannosidase domain"/>
    <property type="match status" value="1"/>
</dbReference>
<feature type="domain" description="Glycosyl hydrolase family 92 N-terminal" evidence="6">
    <location>
        <begin position="38"/>
        <end position="259"/>
    </location>
</feature>
<evidence type="ECO:0000256" key="2">
    <source>
        <dbReference type="ARBA" id="ARBA00011245"/>
    </source>
</evidence>
<keyword evidence="3" id="KW-0106">Calcium</keyword>
<feature type="domain" description="Glycosyl hydrolase family 92" evidence="5">
    <location>
        <begin position="265"/>
        <end position="727"/>
    </location>
</feature>
<dbReference type="Pfam" id="PF17678">
    <property type="entry name" value="Glyco_hydro_92N"/>
    <property type="match status" value="1"/>
</dbReference>
<evidence type="ECO:0000256" key="3">
    <source>
        <dbReference type="ARBA" id="ARBA00022837"/>
    </source>
</evidence>
<dbReference type="InterPro" id="IPR005887">
    <property type="entry name" value="GH92_a_mannosidase_put"/>
</dbReference>
<evidence type="ECO:0000313" key="7">
    <source>
        <dbReference type="EMBL" id="RED93600.1"/>
    </source>
</evidence>